<dbReference type="InterPro" id="IPR008380">
    <property type="entry name" value="HAD-SF_hydro_IG_5-nucl"/>
</dbReference>
<dbReference type="GO" id="GO:0046872">
    <property type="term" value="F:metal ion binding"/>
    <property type="evidence" value="ECO:0007669"/>
    <property type="project" value="UniProtKB-KW"/>
</dbReference>
<evidence type="ECO:0000313" key="8">
    <source>
        <dbReference type="Proteomes" id="UP000011518"/>
    </source>
</evidence>
<sequence length="692" mass="80862">MPLAAYCYLRVVGKGSYGEVTLVKHRRDGRQLPPMPRDYSPELADLIRTMLNKRPEERPSVRSILRQPYIKRQISLFLEATKATDSEIYEDAVELQQFFIKIRDELCKNGEILLSPALSYTTKHLHNDVEKEKKEKLPKEIEEDKQKREEEKREAEKSEDSSGAAGLSGLHRTYSQDCSFRNSMYHVGDYVYVEPAEATLQPHIVCIERLWEDSADLLPPEVCSLLNPAAIYANNEISLRDVQVYGFDYDYTLAQYADALHPEIFNAARDILIEHYKYPEGIRKYDYDPSFAIRGLHYDIQKSLLMKIDAFHYVQLGTAYRGLQPVPDDEVIDLYGGTRHIPLYQMSGFYGKGPSIKQFMDIFSLPEMALLSCVVDFFLGHGLEFDQAHLYKDVTDAIRDVHVKGLMYQWIEQDMEKYILRGDETFAVLSRLVAHGKQLFLITNSPFSFVDKGMRHMVGPDWRQLFDVVIVQADKFTDRRKPFRKLDEKGSLQWDRITRLEKGKIYRQGNLFDFLRLTEWRGPRVLYFGDHLYSDLADLMLRHGWRTGAIIPELEREIRIINTEQYMHSLTWQQALTGLLERMQTYQDAESRQVLAAWMKERQELRCITKALFNAQFGSIFRTFHNPTYFSRRLVRFSDLYMASLSCLLNYSVDFTFYPRRTPLQHEAPLWMDQLCTGCMKTPFLGDMAHIR</sequence>
<evidence type="ECO:0000256" key="5">
    <source>
        <dbReference type="ARBA" id="ARBA00023117"/>
    </source>
</evidence>
<evidence type="ECO:0000256" key="4">
    <source>
        <dbReference type="ARBA" id="ARBA00022842"/>
    </source>
</evidence>
<dbReference type="Proteomes" id="UP000011518">
    <property type="component" value="Unassembled WGS sequence"/>
</dbReference>
<keyword evidence="3" id="KW-0378">Hydrolase</keyword>
<keyword evidence="8" id="KW-1185">Reference proteome</keyword>
<dbReference type="SUPFAM" id="SSF56784">
    <property type="entry name" value="HAD-like"/>
    <property type="match status" value="1"/>
</dbReference>
<dbReference type="Gene3D" id="1.10.510.10">
    <property type="entry name" value="Transferase(Phosphotransferase) domain 1"/>
    <property type="match status" value="1"/>
</dbReference>
<dbReference type="PANTHER" id="PTHR12103:SF14">
    <property type="entry name" value="5'-NUCLEOTIDASE DOMAIN-CONTAINING PROTEIN 2"/>
    <property type="match status" value="1"/>
</dbReference>
<feature type="region of interest" description="Disordered" evidence="6">
    <location>
        <begin position="127"/>
        <end position="168"/>
    </location>
</feature>
<dbReference type="Pfam" id="PF05761">
    <property type="entry name" value="5_nucleotid"/>
    <property type="match status" value="1"/>
</dbReference>
<comment type="similarity">
    <text evidence="1">Belongs to the 5'(3')-deoxyribonucleotidase family.</text>
</comment>
<feature type="compositionally biased region" description="Basic and acidic residues" evidence="6">
    <location>
        <begin position="127"/>
        <end position="160"/>
    </location>
</feature>
<dbReference type="InterPro" id="IPR036412">
    <property type="entry name" value="HAD-like_sf"/>
</dbReference>
<dbReference type="NCBIfam" id="TIGR02244">
    <property type="entry name" value="HAD-IG-Ncltidse"/>
    <property type="match status" value="1"/>
</dbReference>
<reference evidence="8" key="2">
    <citation type="journal article" date="2013" name="Nat. Commun.">
        <title>Genome of the Chinese tree shrew.</title>
        <authorList>
            <person name="Fan Y."/>
            <person name="Huang Z.Y."/>
            <person name="Cao C.C."/>
            <person name="Chen C.S."/>
            <person name="Chen Y.X."/>
            <person name="Fan D.D."/>
            <person name="He J."/>
            <person name="Hou H.L."/>
            <person name="Hu L."/>
            <person name="Hu X.T."/>
            <person name="Jiang X.T."/>
            <person name="Lai R."/>
            <person name="Lang Y.S."/>
            <person name="Liang B."/>
            <person name="Liao S.G."/>
            <person name="Mu D."/>
            <person name="Ma Y.Y."/>
            <person name="Niu Y.Y."/>
            <person name="Sun X.Q."/>
            <person name="Xia J.Q."/>
            <person name="Xiao J."/>
            <person name="Xiong Z.Q."/>
            <person name="Xu L."/>
            <person name="Yang L."/>
            <person name="Zhang Y."/>
            <person name="Zhao W."/>
            <person name="Zhao X.D."/>
            <person name="Zheng Y.T."/>
            <person name="Zhou J.M."/>
            <person name="Zhu Y.B."/>
            <person name="Zhang G.J."/>
            <person name="Wang J."/>
            <person name="Yao Y.G."/>
        </authorList>
    </citation>
    <scope>NUCLEOTIDE SEQUENCE [LARGE SCALE GENOMIC DNA]</scope>
</reference>
<dbReference type="FunFam" id="3.40.50.1000:FF:000026">
    <property type="entry name" value="NT5DC3 isoform 1"/>
    <property type="match status" value="1"/>
</dbReference>
<dbReference type="GO" id="GO:0008253">
    <property type="term" value="F:5'-nucleotidase activity"/>
    <property type="evidence" value="ECO:0007669"/>
    <property type="project" value="TreeGrafter"/>
</dbReference>
<keyword evidence="2" id="KW-0479">Metal-binding</keyword>
<evidence type="ECO:0000256" key="3">
    <source>
        <dbReference type="ARBA" id="ARBA00022801"/>
    </source>
</evidence>
<dbReference type="CDD" id="cd07522">
    <property type="entry name" value="HAD_cN-II"/>
    <property type="match status" value="1"/>
</dbReference>
<keyword evidence="5" id="KW-0103">Bromodomain</keyword>
<reference evidence="8" key="1">
    <citation type="submission" date="2012-07" db="EMBL/GenBank/DDBJ databases">
        <title>Genome of the Chinese tree shrew, a rising model animal genetically related to primates.</title>
        <authorList>
            <person name="Zhang G."/>
            <person name="Fan Y."/>
            <person name="Yao Y."/>
            <person name="Huang Z."/>
        </authorList>
    </citation>
    <scope>NUCLEOTIDE SEQUENCE [LARGE SCALE GENOMIC DNA]</scope>
</reference>
<dbReference type="STRING" id="246437.L8Y5P3"/>
<evidence type="ECO:0000256" key="2">
    <source>
        <dbReference type="ARBA" id="ARBA00022723"/>
    </source>
</evidence>
<dbReference type="FunCoup" id="L8Y5P3">
    <property type="interactions" value="697"/>
</dbReference>
<dbReference type="AlphaFoldDB" id="L8Y5P3"/>
<dbReference type="Gene3D" id="1.20.920.10">
    <property type="entry name" value="Bromodomain-like"/>
    <property type="match status" value="1"/>
</dbReference>
<evidence type="ECO:0000256" key="6">
    <source>
        <dbReference type="SAM" id="MobiDB-lite"/>
    </source>
</evidence>
<dbReference type="PANTHER" id="PTHR12103">
    <property type="entry name" value="5'-NUCLEOTIDASE DOMAIN-CONTAINING"/>
    <property type="match status" value="1"/>
</dbReference>
<accession>L8Y5P3</accession>
<protein>
    <submittedName>
        <fullName evidence="7">5'-nucleotidase domain-containing protein 2</fullName>
    </submittedName>
</protein>
<dbReference type="InParanoid" id="L8Y5P3"/>
<dbReference type="Gene3D" id="2.30.30.490">
    <property type="match status" value="1"/>
</dbReference>
<dbReference type="eggNOG" id="KOG2470">
    <property type="taxonomic scope" value="Eukaryota"/>
</dbReference>
<organism evidence="7 8">
    <name type="scientific">Tupaia chinensis</name>
    <name type="common">Chinese tree shrew</name>
    <name type="synonym">Tupaia belangeri chinensis</name>
    <dbReference type="NCBI Taxonomy" id="246437"/>
    <lineage>
        <taxon>Eukaryota</taxon>
        <taxon>Metazoa</taxon>
        <taxon>Chordata</taxon>
        <taxon>Craniata</taxon>
        <taxon>Vertebrata</taxon>
        <taxon>Euteleostomi</taxon>
        <taxon>Mammalia</taxon>
        <taxon>Eutheria</taxon>
        <taxon>Euarchontoglires</taxon>
        <taxon>Scandentia</taxon>
        <taxon>Tupaiidae</taxon>
        <taxon>Tupaia</taxon>
    </lineage>
</organism>
<dbReference type="InterPro" id="IPR011009">
    <property type="entry name" value="Kinase-like_dom_sf"/>
</dbReference>
<dbReference type="InterPro" id="IPR043151">
    <property type="entry name" value="BAH_sf"/>
</dbReference>
<dbReference type="InterPro" id="IPR036427">
    <property type="entry name" value="Bromodomain-like_sf"/>
</dbReference>
<proteinExistence type="inferred from homology"/>
<keyword evidence="4" id="KW-0460">Magnesium</keyword>
<dbReference type="InterPro" id="IPR023214">
    <property type="entry name" value="HAD_sf"/>
</dbReference>
<name>L8Y5P3_TUPCH</name>
<gene>
    <name evidence="7" type="ORF">TREES_T100010306</name>
</gene>
<evidence type="ECO:0000256" key="1">
    <source>
        <dbReference type="ARBA" id="ARBA00009589"/>
    </source>
</evidence>
<dbReference type="SUPFAM" id="SSF56112">
    <property type="entry name" value="Protein kinase-like (PK-like)"/>
    <property type="match status" value="1"/>
</dbReference>
<dbReference type="EMBL" id="KB367803">
    <property type="protein sequence ID" value="ELV10374.1"/>
    <property type="molecule type" value="Genomic_DNA"/>
</dbReference>
<evidence type="ECO:0000313" key="7">
    <source>
        <dbReference type="EMBL" id="ELV10374.1"/>
    </source>
</evidence>
<dbReference type="Gene3D" id="3.40.50.1000">
    <property type="entry name" value="HAD superfamily/HAD-like"/>
    <property type="match status" value="1"/>
</dbReference>